<protein>
    <submittedName>
        <fullName evidence="2">GNAT family N-acetyltransferase</fullName>
    </submittedName>
</protein>
<gene>
    <name evidence="2" type="ORF">EJP82_10380</name>
</gene>
<keyword evidence="2" id="KW-0808">Transferase</keyword>
<evidence type="ECO:0000259" key="1">
    <source>
        <dbReference type="PROSITE" id="PS51186"/>
    </source>
</evidence>
<proteinExistence type="predicted"/>
<feature type="domain" description="N-acetyltransferase" evidence="1">
    <location>
        <begin position="169"/>
        <end position="303"/>
    </location>
</feature>
<name>A0A3S1C9I0_9BACL</name>
<dbReference type="Pfam" id="PF00583">
    <property type="entry name" value="Acetyltransf_1"/>
    <property type="match status" value="1"/>
</dbReference>
<dbReference type="AlphaFoldDB" id="A0A3S1C9I0"/>
<accession>A0A3S1C9I0</accession>
<keyword evidence="3" id="KW-1185">Reference proteome</keyword>
<dbReference type="EMBL" id="RZNY01000007">
    <property type="protein sequence ID" value="RUT46647.1"/>
    <property type="molecule type" value="Genomic_DNA"/>
</dbReference>
<dbReference type="Gene3D" id="3.40.630.30">
    <property type="match status" value="1"/>
</dbReference>
<dbReference type="Proteomes" id="UP000279446">
    <property type="component" value="Unassembled WGS sequence"/>
</dbReference>
<dbReference type="InterPro" id="IPR000182">
    <property type="entry name" value="GNAT_dom"/>
</dbReference>
<dbReference type="CDD" id="cd04301">
    <property type="entry name" value="NAT_SF"/>
    <property type="match status" value="1"/>
</dbReference>
<reference evidence="2 3" key="1">
    <citation type="submission" date="2018-12" db="EMBL/GenBank/DDBJ databases">
        <authorList>
            <person name="Sun L."/>
            <person name="Chen Z."/>
        </authorList>
    </citation>
    <scope>NUCLEOTIDE SEQUENCE [LARGE SCALE GENOMIC DNA]</scope>
    <source>
        <strain evidence="2 3">DSM 15890</strain>
    </source>
</reference>
<dbReference type="InterPro" id="IPR016181">
    <property type="entry name" value="Acyl_CoA_acyltransferase"/>
</dbReference>
<evidence type="ECO:0000313" key="3">
    <source>
        <dbReference type="Proteomes" id="UP000279446"/>
    </source>
</evidence>
<evidence type="ECO:0000313" key="2">
    <source>
        <dbReference type="EMBL" id="RUT46647.1"/>
    </source>
</evidence>
<organism evidence="2 3">
    <name type="scientific">Paenibacillus anaericanus</name>
    <dbReference type="NCBI Taxonomy" id="170367"/>
    <lineage>
        <taxon>Bacteria</taxon>
        <taxon>Bacillati</taxon>
        <taxon>Bacillota</taxon>
        <taxon>Bacilli</taxon>
        <taxon>Bacillales</taxon>
        <taxon>Paenibacillaceae</taxon>
        <taxon>Paenibacillus</taxon>
    </lineage>
</organism>
<dbReference type="GO" id="GO:0016747">
    <property type="term" value="F:acyltransferase activity, transferring groups other than amino-acyl groups"/>
    <property type="evidence" value="ECO:0007669"/>
    <property type="project" value="InterPro"/>
</dbReference>
<dbReference type="PROSITE" id="PS51186">
    <property type="entry name" value="GNAT"/>
    <property type="match status" value="1"/>
</dbReference>
<dbReference type="OrthoDB" id="62792at2"/>
<dbReference type="SUPFAM" id="SSF55729">
    <property type="entry name" value="Acyl-CoA N-acyltransferases (Nat)"/>
    <property type="match status" value="1"/>
</dbReference>
<sequence length="303" mass="35170">MNMKTNFRPYMTNDFLKVRDFLIQTYSKLGRPNSWGIDRWEFLEFFQEARNSHLKRRWQDRIGLWEYSNGDLAAVACDDGDVYFLLDTFEPSDELIDELFQYAEEYLLTYENGVSTNHLAITEGMAGMERVAKNRGYISMEWDDIMISIYLERDFKMGIPEGFKLKAGSEVGDLSKAQGHIMAFDYEGSPHAELTRKYYGNIKNAPDYRPELDLFILNKADEVVSFCGIWLDEVNKVAILEPVGTHKDYRRRGLGKAVIYEGFNRLKGMGVGKVYVGADQPFYRSIGFEPDFKIHPWKKVKNT</sequence>
<comment type="caution">
    <text evidence="2">The sequence shown here is derived from an EMBL/GenBank/DDBJ whole genome shotgun (WGS) entry which is preliminary data.</text>
</comment>